<feature type="transmembrane region" description="Helical" evidence="7">
    <location>
        <begin position="104"/>
        <end position="128"/>
    </location>
</feature>
<dbReference type="PANTHER" id="PTHR32468">
    <property type="entry name" value="CATION/H + ANTIPORTER"/>
    <property type="match status" value="1"/>
</dbReference>
<feature type="non-terminal residue" evidence="9">
    <location>
        <position position="307"/>
    </location>
</feature>
<feature type="transmembrane region" description="Helical" evidence="7">
    <location>
        <begin position="175"/>
        <end position="198"/>
    </location>
</feature>
<dbReference type="AlphaFoldDB" id="A0A0K9XFD4"/>
<keyword evidence="2" id="KW-0813">Transport</keyword>
<organism evidence="9 10">
    <name type="scientific">Streptomyces caatingaensis</name>
    <dbReference type="NCBI Taxonomy" id="1678637"/>
    <lineage>
        <taxon>Bacteria</taxon>
        <taxon>Bacillati</taxon>
        <taxon>Actinomycetota</taxon>
        <taxon>Actinomycetes</taxon>
        <taxon>Kitasatosporales</taxon>
        <taxon>Streptomycetaceae</taxon>
        <taxon>Streptomyces</taxon>
    </lineage>
</organism>
<gene>
    <name evidence="9" type="ORF">AC230_16820</name>
</gene>
<keyword evidence="10" id="KW-1185">Reference proteome</keyword>
<comment type="subcellular location">
    <subcellularLocation>
        <location evidence="1">Membrane</location>
        <topology evidence="1">Multi-pass membrane protein</topology>
    </subcellularLocation>
</comment>
<dbReference type="InterPro" id="IPR050794">
    <property type="entry name" value="CPA2_transporter"/>
</dbReference>
<feature type="transmembrane region" description="Helical" evidence="7">
    <location>
        <begin position="44"/>
        <end position="66"/>
    </location>
</feature>
<feature type="transmembrane region" description="Helical" evidence="7">
    <location>
        <begin position="72"/>
        <end position="92"/>
    </location>
</feature>
<evidence type="ECO:0000256" key="6">
    <source>
        <dbReference type="ARBA" id="ARBA00023136"/>
    </source>
</evidence>
<evidence type="ECO:0000256" key="7">
    <source>
        <dbReference type="SAM" id="Phobius"/>
    </source>
</evidence>
<dbReference type="STRING" id="1678637.AC230_16820"/>
<dbReference type="EMBL" id="LFXA01000010">
    <property type="protein sequence ID" value="KNB51372.1"/>
    <property type="molecule type" value="Genomic_DNA"/>
</dbReference>
<feature type="transmembrane region" description="Helical" evidence="7">
    <location>
        <begin position="204"/>
        <end position="224"/>
    </location>
</feature>
<dbReference type="PANTHER" id="PTHR32468:SF0">
    <property type="entry name" value="K(+)_H(+) ANTIPORTER 1"/>
    <property type="match status" value="1"/>
</dbReference>
<evidence type="ECO:0000259" key="8">
    <source>
        <dbReference type="Pfam" id="PF00999"/>
    </source>
</evidence>
<dbReference type="Proteomes" id="UP000037288">
    <property type="component" value="Unassembled WGS sequence"/>
</dbReference>
<dbReference type="Gene3D" id="1.20.1530.20">
    <property type="match status" value="1"/>
</dbReference>
<reference evidence="10" key="1">
    <citation type="submission" date="2015-07" db="EMBL/GenBank/DDBJ databases">
        <title>Draft genome sequence of Streptomyces sp. CMAA 1322, a bacterium isolated from Caatinga biome, from dry forest semiarid of Brazil.</title>
        <authorList>
            <person name="Santos S.N."/>
            <person name="Gacesa R."/>
            <person name="Taketani R.G."/>
            <person name="Long P.F."/>
            <person name="Melo I.S."/>
        </authorList>
    </citation>
    <scope>NUCLEOTIDE SEQUENCE [LARGE SCALE GENOMIC DNA]</scope>
    <source>
        <strain evidence="10">CMAA 1322</strain>
    </source>
</reference>
<proteinExistence type="predicted"/>
<evidence type="ECO:0000313" key="9">
    <source>
        <dbReference type="EMBL" id="KNB51372.1"/>
    </source>
</evidence>
<keyword evidence="6 7" id="KW-0472">Membrane</keyword>
<evidence type="ECO:0000256" key="4">
    <source>
        <dbReference type="ARBA" id="ARBA00022989"/>
    </source>
</evidence>
<accession>A0A0K9XFD4</accession>
<dbReference type="GO" id="GO:0015297">
    <property type="term" value="F:antiporter activity"/>
    <property type="evidence" value="ECO:0007669"/>
    <property type="project" value="InterPro"/>
</dbReference>
<keyword evidence="4 7" id="KW-1133">Transmembrane helix</keyword>
<evidence type="ECO:0000256" key="1">
    <source>
        <dbReference type="ARBA" id="ARBA00004141"/>
    </source>
</evidence>
<protein>
    <recommendedName>
        <fullName evidence="8">Cation/H+ exchanger transmembrane domain-containing protein</fullName>
    </recommendedName>
</protein>
<feature type="transmembrane region" description="Helical" evidence="7">
    <location>
        <begin position="140"/>
        <end position="163"/>
    </location>
</feature>
<evidence type="ECO:0000256" key="3">
    <source>
        <dbReference type="ARBA" id="ARBA00022692"/>
    </source>
</evidence>
<comment type="caution">
    <text evidence="9">The sequence shown here is derived from an EMBL/GenBank/DDBJ whole genome shotgun (WGS) entry which is preliminary data.</text>
</comment>
<evidence type="ECO:0000256" key="2">
    <source>
        <dbReference type="ARBA" id="ARBA00022448"/>
    </source>
</evidence>
<keyword evidence="3 7" id="KW-0812">Transmembrane</keyword>
<dbReference type="GO" id="GO:1902600">
    <property type="term" value="P:proton transmembrane transport"/>
    <property type="evidence" value="ECO:0007669"/>
    <property type="project" value="InterPro"/>
</dbReference>
<dbReference type="Pfam" id="PF00999">
    <property type="entry name" value="Na_H_Exchanger"/>
    <property type="match status" value="1"/>
</dbReference>
<dbReference type="GO" id="GO:0016020">
    <property type="term" value="C:membrane"/>
    <property type="evidence" value="ECO:0007669"/>
    <property type="project" value="UniProtKB-SubCell"/>
</dbReference>
<dbReference type="InterPro" id="IPR006153">
    <property type="entry name" value="Cation/H_exchanger_TM"/>
</dbReference>
<feature type="transmembrane region" description="Helical" evidence="7">
    <location>
        <begin position="12"/>
        <end position="32"/>
    </location>
</feature>
<dbReference type="InterPro" id="IPR038770">
    <property type="entry name" value="Na+/solute_symporter_sf"/>
</dbReference>
<evidence type="ECO:0000313" key="10">
    <source>
        <dbReference type="Proteomes" id="UP000037288"/>
    </source>
</evidence>
<evidence type="ECO:0000256" key="5">
    <source>
        <dbReference type="ARBA" id="ARBA00023065"/>
    </source>
</evidence>
<sequence length="307" mass="31351">MARGSTDPLATYRLLVTVVLVLLAAHVLGGLARRLGQPTVIGQMAAGILLGPSVLGALVPGAQHWLLPDQAAVPLQAMAQLGVVLFAFKIGYELSPSELARSGTAPLLMGCAGVMTSMLIGVTTALLLPTGYRPMGVDSGPFALFLGVSLCVTAFPVLAGILLESGTLRSRMGSLALATAGVADVVAWCLLACAVAVVQGGTPLAALRSAVLAVLFGLLMFTLVRPGLRRLFERWSLGGSPGDVSVGTADRAAHIMLVQTPVLCAAAATDAIGVHAVFGAFVAGLVMPRLPEVTGIADRTDAVVSWL</sequence>
<keyword evidence="5" id="KW-0406">Ion transport</keyword>
<feature type="domain" description="Cation/H+ exchanger transmembrane" evidence="8">
    <location>
        <begin position="24"/>
        <end position="304"/>
    </location>
</feature>
<name>A0A0K9XFD4_9ACTN</name>